<gene>
    <name evidence="2" type="ORF">SSPSH_000766</name>
</gene>
<evidence type="ECO:0000256" key="1">
    <source>
        <dbReference type="SAM" id="Phobius"/>
    </source>
</evidence>
<organism evidence="2 3">
    <name type="scientific">Salinisphaera shabanensis E1L3A</name>
    <dbReference type="NCBI Taxonomy" id="1033802"/>
    <lineage>
        <taxon>Bacteria</taxon>
        <taxon>Pseudomonadati</taxon>
        <taxon>Pseudomonadota</taxon>
        <taxon>Gammaproteobacteria</taxon>
        <taxon>Salinisphaerales</taxon>
        <taxon>Salinisphaeraceae</taxon>
        <taxon>Salinisphaera</taxon>
    </lineage>
</organism>
<keyword evidence="1" id="KW-1133">Transmembrane helix</keyword>
<feature type="transmembrane region" description="Helical" evidence="1">
    <location>
        <begin position="52"/>
        <end position="75"/>
    </location>
</feature>
<dbReference type="STRING" id="1033802.SSPSH_000766"/>
<accession>U2EQ75</accession>
<dbReference type="Proteomes" id="UP000006242">
    <property type="component" value="Unassembled WGS sequence"/>
</dbReference>
<feature type="transmembrane region" description="Helical" evidence="1">
    <location>
        <begin position="122"/>
        <end position="142"/>
    </location>
</feature>
<feature type="transmembrane region" description="Helical" evidence="1">
    <location>
        <begin position="176"/>
        <end position="198"/>
    </location>
</feature>
<evidence type="ECO:0000313" key="2">
    <source>
        <dbReference type="EMBL" id="ERJ20212.1"/>
    </source>
</evidence>
<feature type="transmembrane region" description="Helical" evidence="1">
    <location>
        <begin position="204"/>
        <end position="225"/>
    </location>
</feature>
<dbReference type="EMBL" id="AFNV02000004">
    <property type="protein sequence ID" value="ERJ20212.1"/>
    <property type="molecule type" value="Genomic_DNA"/>
</dbReference>
<reference evidence="2 3" key="1">
    <citation type="journal article" date="2011" name="J. Bacteriol.">
        <title>Genome sequence of Salinisphaera shabanensis, a gammaproteobacterium from the harsh, variable environment of the brine-seawater interface of the Shaban Deep in the Red Sea.</title>
        <authorList>
            <person name="Antunes A."/>
            <person name="Alam I."/>
            <person name="Bajic V.B."/>
            <person name="Stingl U."/>
        </authorList>
    </citation>
    <scope>NUCLEOTIDE SEQUENCE [LARGE SCALE GENOMIC DNA]</scope>
    <source>
        <strain evidence="2 3">E1L3A</strain>
    </source>
</reference>
<evidence type="ECO:0000313" key="3">
    <source>
        <dbReference type="Proteomes" id="UP000006242"/>
    </source>
</evidence>
<protein>
    <submittedName>
        <fullName evidence="2">Uncharacterized protein</fullName>
    </submittedName>
</protein>
<dbReference type="RefSeq" id="WP_006912292.1">
    <property type="nucleotide sequence ID" value="NZ_AFNV02000004.1"/>
</dbReference>
<name>U2EQ75_9GAMM</name>
<proteinExistence type="predicted"/>
<comment type="caution">
    <text evidence="2">The sequence shown here is derived from an EMBL/GenBank/DDBJ whole genome shotgun (WGS) entry which is preliminary data.</text>
</comment>
<keyword evidence="1" id="KW-0812">Transmembrane</keyword>
<reference evidence="2 3" key="2">
    <citation type="journal article" date="2013" name="PLoS ONE">
        <title>INDIGO - INtegrated Data Warehouse of MIcrobial GenOmes with Examples from the Red Sea Extremophiles.</title>
        <authorList>
            <person name="Alam I."/>
            <person name="Antunes A."/>
            <person name="Kamau A.A."/>
            <person name="Ba Alawi W."/>
            <person name="Kalkatawi M."/>
            <person name="Stingl U."/>
            <person name="Bajic V.B."/>
        </authorList>
    </citation>
    <scope>NUCLEOTIDE SEQUENCE [LARGE SCALE GENOMIC DNA]</scope>
    <source>
        <strain evidence="2 3">E1L3A</strain>
    </source>
</reference>
<feature type="transmembrane region" description="Helical" evidence="1">
    <location>
        <begin position="82"/>
        <end position="102"/>
    </location>
</feature>
<keyword evidence="3" id="KW-1185">Reference proteome</keyword>
<sequence>MQTDGRWTLAALTTALLVLYFTPWLTLGHGMELSGFKLAFGLPALLQPIDRFGIGDYIAPLLGWAIPLLGLIGVVQSARGKVSVCAITLALIVCGLLGLGLWLSPWQHAPTFATLPLTPAGLFVLASVALTLGLNAVSAMWAHRVEERLGITERRRHNGTVAIDVHAPRWRPLAQLLYIVANAAIVYAALLFWAHYYLLGMADAFMVPVTVSLIVLVSMALFMVVRSALRHPALARIVIGYESLRVISGGDRGRYQRGHIGGLYVPEQAQANVRNYYDEALDENTLTLPVATQATGTPPAGTLLCVPRTHVMMRLRHRTVALAHHLSPAQAKELVRRITIRLLD</sequence>
<keyword evidence="1" id="KW-0472">Membrane</keyword>
<dbReference type="AlphaFoldDB" id="U2EQ75"/>